<dbReference type="AlphaFoldDB" id="A0A4Z0BT01"/>
<feature type="compositionally biased region" description="Low complexity" evidence="1">
    <location>
        <begin position="387"/>
        <end position="419"/>
    </location>
</feature>
<dbReference type="InterPro" id="IPR020011">
    <property type="entry name" value="FimV_C"/>
</dbReference>
<dbReference type="InterPro" id="IPR038440">
    <property type="entry name" value="FimV_C_sf"/>
</dbReference>
<sequence>MKRTKLPADRAVGASTTTNTRQWQATAVALAAAALLSLPSTPAQALALGRVTVQSALGEPLRVEVDVPEITPDEVASLKVNVAPQEAFRAAGLEYSPALSGINVSLQRRSDGRYYLRLASDRPVQEPFVDLILETAWASGRIVRDFTMLFDPPSMRQGQTPMTAQVTPSTSPVQSGSATAKTESRAAPAAAAPVTRGPAAPASAPAAGSATSGEGKQVTVQAGETAGRIAAANKHETVSLDQMLVALLRGNPSAFVDGNVNRLRAGTVLNMPTIEQAQAIPAAEATQTLVAQSRDFNEFRRRLAEGVATAPATGSSREASGRVQAQVEEKRPAATAADKLTLSKGGVQARGAEDRVAQNRASQDAATRVAELDRNISELNKLTGSVPAASASAPKANTWAPAPSATAAARPASGPALPSVALPSAATTAAPAQAAAASAPAKASTPVAAAAPASAPVATPAATPASAPAATSVTPATPASAPDTSAAAASTPPASAPAVPATAARPPAPAPAVEEPSFIDELLGNPMVPAALGGILALLLGVGGWRTYQRRKSAQVDSSFLESRLQPDSFFGASGGQRIDTAEGAPTGSSMVYSPSQLDAAGDVDPVAEADVYLAYGRDLQAEEILKEALRINPQRIAIHVKLLEIYSKRRDAKAFEHLAGDAYSITRGEGPEWARVCELGLELDPSNPMYQPGGHPSGGAPLAPLAPAAAPVAAVAASAALAGASAKAAQDTGSSAVDLDLDFSLDDAPAAASTAPGALQTSSFTATRPAAATPSLDTNFAGATSKAAEANAVSLEAPQLTLPENGLDFKPEPVKASPAAASAPVASAPADGMLEFDLGGLSLDLPGASTAPAAKQASEPGDSAMSTTGLEVVDAGGEDPLATKLALAQEFNAIGDADGARSLAQEVIAEASGDLKSKAQKFLAEIG</sequence>
<keyword evidence="2" id="KW-0732">Signal</keyword>
<comment type="caution">
    <text evidence="4">The sequence shown here is derived from an EMBL/GenBank/DDBJ whole genome shotgun (WGS) entry which is preliminary data.</text>
</comment>
<accession>A0A4Z0BT01</accession>
<protein>
    <submittedName>
        <fullName evidence="4">Fimbrial protein FimV</fullName>
    </submittedName>
</protein>
<dbReference type="EMBL" id="SMLM01000002">
    <property type="protein sequence ID" value="TFZ02427.1"/>
    <property type="molecule type" value="Genomic_DNA"/>
</dbReference>
<dbReference type="InterPro" id="IPR057840">
    <property type="entry name" value="FimV_N"/>
</dbReference>
<keyword evidence="5" id="KW-1185">Reference proteome</keyword>
<evidence type="ECO:0000313" key="4">
    <source>
        <dbReference type="EMBL" id="TFZ02427.1"/>
    </source>
</evidence>
<evidence type="ECO:0000313" key="5">
    <source>
        <dbReference type="Proteomes" id="UP000298180"/>
    </source>
</evidence>
<dbReference type="Pfam" id="PF25800">
    <property type="entry name" value="FimV_N"/>
    <property type="match status" value="1"/>
</dbReference>
<proteinExistence type="predicted"/>
<dbReference type="NCBIfam" id="TIGR03504">
    <property type="entry name" value="FimV_Cterm"/>
    <property type="match status" value="1"/>
</dbReference>
<organism evidence="4 5">
    <name type="scientific">Ramlibacter henchirensis</name>
    <dbReference type="NCBI Taxonomy" id="204072"/>
    <lineage>
        <taxon>Bacteria</taxon>
        <taxon>Pseudomonadati</taxon>
        <taxon>Pseudomonadota</taxon>
        <taxon>Betaproteobacteria</taxon>
        <taxon>Burkholderiales</taxon>
        <taxon>Comamonadaceae</taxon>
        <taxon>Ramlibacter</taxon>
    </lineage>
</organism>
<feature type="region of interest" description="Disordered" evidence="1">
    <location>
        <begin position="386"/>
        <end position="419"/>
    </location>
</feature>
<feature type="compositionally biased region" description="Low complexity" evidence="1">
    <location>
        <begin position="458"/>
        <end position="505"/>
    </location>
</feature>
<evidence type="ECO:0000256" key="2">
    <source>
        <dbReference type="SAM" id="SignalP"/>
    </source>
</evidence>
<dbReference type="Gene3D" id="1.20.58.2200">
    <property type="match status" value="1"/>
</dbReference>
<name>A0A4Z0BT01_9BURK</name>
<feature type="chain" id="PRO_5021215965" evidence="2">
    <location>
        <begin position="46"/>
        <end position="928"/>
    </location>
</feature>
<feature type="signal peptide" evidence="2">
    <location>
        <begin position="1"/>
        <end position="45"/>
    </location>
</feature>
<reference evidence="4 5" key="1">
    <citation type="submission" date="2019-03" db="EMBL/GenBank/DDBJ databases">
        <title>Ramlibacter henchirensis DSM 14656, whole genome shotgun sequence.</title>
        <authorList>
            <person name="Zhang X."/>
            <person name="Feng G."/>
            <person name="Zhu H."/>
        </authorList>
    </citation>
    <scope>NUCLEOTIDE SEQUENCE [LARGE SCALE GENOMIC DNA]</scope>
    <source>
        <strain evidence="4 5">DSM 14656</strain>
    </source>
</reference>
<evidence type="ECO:0000256" key="1">
    <source>
        <dbReference type="SAM" id="MobiDB-lite"/>
    </source>
</evidence>
<feature type="compositionally biased region" description="Low complexity" evidence="1">
    <location>
        <begin position="178"/>
        <end position="213"/>
    </location>
</feature>
<feature type="region of interest" description="Disordered" evidence="1">
    <location>
        <begin position="458"/>
        <end position="512"/>
    </location>
</feature>
<evidence type="ECO:0000259" key="3">
    <source>
        <dbReference type="Pfam" id="PF25800"/>
    </source>
</evidence>
<feature type="domain" description="FimV N-terminal" evidence="3">
    <location>
        <begin position="46"/>
        <end position="153"/>
    </location>
</feature>
<dbReference type="NCBIfam" id="TIGR03505">
    <property type="entry name" value="FimV_core"/>
    <property type="match status" value="1"/>
</dbReference>
<feature type="compositionally biased region" description="Polar residues" evidence="1">
    <location>
        <begin position="156"/>
        <end position="177"/>
    </location>
</feature>
<gene>
    <name evidence="4" type="ORF">EZ313_14265</name>
</gene>
<dbReference type="OrthoDB" id="5298707at2"/>
<dbReference type="Proteomes" id="UP000298180">
    <property type="component" value="Unassembled WGS sequence"/>
</dbReference>
<dbReference type="InterPro" id="IPR020012">
    <property type="entry name" value="LysM_FimV"/>
</dbReference>
<feature type="region of interest" description="Disordered" evidence="1">
    <location>
        <begin position="307"/>
        <end position="365"/>
    </location>
</feature>
<feature type="region of interest" description="Disordered" evidence="1">
    <location>
        <begin position="153"/>
        <end position="219"/>
    </location>
</feature>